<dbReference type="GO" id="GO:0016787">
    <property type="term" value="F:hydrolase activity"/>
    <property type="evidence" value="ECO:0007669"/>
    <property type="project" value="InterPro"/>
</dbReference>
<feature type="region of interest" description="Disordered" evidence="1">
    <location>
        <begin position="418"/>
        <end position="448"/>
    </location>
</feature>
<evidence type="ECO:0000256" key="1">
    <source>
        <dbReference type="SAM" id="MobiDB-lite"/>
    </source>
</evidence>
<evidence type="ECO:0000313" key="3">
    <source>
        <dbReference type="Proteomes" id="UP000626109"/>
    </source>
</evidence>
<name>A0A813KFA7_POLGL</name>
<feature type="non-terminal residue" evidence="2">
    <location>
        <position position="1"/>
    </location>
</feature>
<dbReference type="PANTHER" id="PTHR12978">
    <property type="entry name" value="HISTIDINE TRIAD HIT PROTEIN MEMBER"/>
    <property type="match status" value="1"/>
</dbReference>
<dbReference type="SUPFAM" id="SSF54197">
    <property type="entry name" value="HIT-like"/>
    <property type="match status" value="1"/>
</dbReference>
<evidence type="ECO:0008006" key="4">
    <source>
        <dbReference type="Google" id="ProtNLM"/>
    </source>
</evidence>
<dbReference type="GO" id="GO:0000932">
    <property type="term" value="C:P-body"/>
    <property type="evidence" value="ECO:0007669"/>
    <property type="project" value="TreeGrafter"/>
</dbReference>
<evidence type="ECO:0000313" key="2">
    <source>
        <dbReference type="EMBL" id="CAE8705563.1"/>
    </source>
</evidence>
<sequence>MAEAVGSFEERSALRRRLESYVAVQDLAPNTWLLRSSADEAGEDVIVAAELLKPALSSKEPAVLRNLLDKALCEANSTAQWFCNDRYFKQTVPGAADVCLEIVCPATAKDIAKRRAVPLERCLETQALYDSVTVPGTLVGAAARDKWVANIIEGKSEQEHVVAELSCEGLVVVKDYKWQNIENVNDLYYLSLFSDLSIRSLRDLSSQHVPLLRRILDQVLPGLAQKHGVPPVSLIAYVHYHPTFWYFHVHIVNSRHSMFSTEGVSWLAPLERFHKLETVVALLEANGDYYASATLPLLIKEDQPEHNYHPGGGARRRCQAVAPGGSARRWRQAVAPGGGARRWRQAVAPGGGVASAVTYPMSSREELPQAACSKRDGRAQQCVARFVAALLGAAAAAASAGCRSASCAGWTCASDRRGRSAESGLRPGTHQLPRISFASAHRPSDVSG</sequence>
<dbReference type="InterPro" id="IPR008594">
    <property type="entry name" value="DcpS/DCS2"/>
</dbReference>
<dbReference type="Proteomes" id="UP000626109">
    <property type="component" value="Unassembled WGS sequence"/>
</dbReference>
<dbReference type="GO" id="GO:0000340">
    <property type="term" value="F:RNA 7-methylguanosine cap binding"/>
    <property type="evidence" value="ECO:0007669"/>
    <property type="project" value="TreeGrafter"/>
</dbReference>
<dbReference type="EMBL" id="CAJNNW010031000">
    <property type="protein sequence ID" value="CAE8705563.1"/>
    <property type="molecule type" value="Genomic_DNA"/>
</dbReference>
<accession>A0A813KFA7</accession>
<reference evidence="2" key="1">
    <citation type="submission" date="2021-02" db="EMBL/GenBank/DDBJ databases">
        <authorList>
            <person name="Dougan E. K."/>
            <person name="Rhodes N."/>
            <person name="Thang M."/>
            <person name="Chan C."/>
        </authorList>
    </citation>
    <scope>NUCLEOTIDE SEQUENCE</scope>
</reference>
<dbReference type="AlphaFoldDB" id="A0A813KFA7"/>
<dbReference type="PANTHER" id="PTHR12978:SF0">
    <property type="entry name" value="M7GPPPX DIPHOSPHATASE"/>
    <property type="match status" value="1"/>
</dbReference>
<comment type="caution">
    <text evidence="2">The sequence shown here is derived from an EMBL/GenBank/DDBJ whole genome shotgun (WGS) entry which is preliminary data.</text>
</comment>
<gene>
    <name evidence="2" type="ORF">PGLA2088_LOCUS33761</name>
</gene>
<dbReference type="Pfam" id="PF11969">
    <property type="entry name" value="DcpS_C"/>
    <property type="match status" value="1"/>
</dbReference>
<dbReference type="GO" id="GO:0005634">
    <property type="term" value="C:nucleus"/>
    <property type="evidence" value="ECO:0007669"/>
    <property type="project" value="TreeGrafter"/>
</dbReference>
<dbReference type="Gene3D" id="3.30.428.10">
    <property type="entry name" value="HIT-like"/>
    <property type="match status" value="1"/>
</dbReference>
<organism evidence="2 3">
    <name type="scientific">Polarella glacialis</name>
    <name type="common">Dinoflagellate</name>
    <dbReference type="NCBI Taxonomy" id="89957"/>
    <lineage>
        <taxon>Eukaryota</taxon>
        <taxon>Sar</taxon>
        <taxon>Alveolata</taxon>
        <taxon>Dinophyceae</taxon>
        <taxon>Suessiales</taxon>
        <taxon>Suessiaceae</taxon>
        <taxon>Polarella</taxon>
    </lineage>
</organism>
<proteinExistence type="predicted"/>
<protein>
    <recommendedName>
        <fullName evidence="4">Scavenger mRNA-decapping enzyme DcpS</fullName>
    </recommendedName>
</protein>
<dbReference type="InterPro" id="IPR036265">
    <property type="entry name" value="HIT-like_sf"/>
</dbReference>
<dbReference type="GO" id="GO:0000290">
    <property type="term" value="P:deadenylation-dependent decapping of nuclear-transcribed mRNA"/>
    <property type="evidence" value="ECO:0007669"/>
    <property type="project" value="InterPro"/>
</dbReference>